<dbReference type="Pfam" id="PF13305">
    <property type="entry name" value="TetR_C_33"/>
    <property type="match status" value="1"/>
</dbReference>
<dbReference type="RefSeq" id="WP_092334593.1">
    <property type="nucleotide sequence ID" value="NZ_FNCP01000019.1"/>
</dbReference>
<reference evidence="7" key="1">
    <citation type="submission" date="2016-10" db="EMBL/GenBank/DDBJ databases">
        <authorList>
            <person name="Varghese N."/>
            <person name="Submissions S."/>
        </authorList>
    </citation>
    <scope>NUCLEOTIDE SEQUENCE [LARGE SCALE GENOMIC DNA]</scope>
    <source>
        <strain evidence="7">DSM 8344</strain>
    </source>
</reference>
<evidence type="ECO:0000256" key="3">
    <source>
        <dbReference type="ARBA" id="ARBA00023163"/>
    </source>
</evidence>
<dbReference type="InterPro" id="IPR009057">
    <property type="entry name" value="Homeodomain-like_sf"/>
</dbReference>
<keyword evidence="1" id="KW-0805">Transcription regulation</keyword>
<feature type="DNA-binding region" description="H-T-H motif" evidence="4">
    <location>
        <begin position="32"/>
        <end position="51"/>
    </location>
</feature>
<dbReference type="PANTHER" id="PTHR43479:SF20">
    <property type="entry name" value="HTH TETR-TYPE DOMAIN-CONTAINING PROTEIN"/>
    <property type="match status" value="1"/>
</dbReference>
<dbReference type="PRINTS" id="PR00455">
    <property type="entry name" value="HTHTETR"/>
</dbReference>
<accession>A0A1G8FB37</accession>
<dbReference type="InterPro" id="IPR001647">
    <property type="entry name" value="HTH_TetR"/>
</dbReference>
<evidence type="ECO:0000259" key="5">
    <source>
        <dbReference type="PROSITE" id="PS50977"/>
    </source>
</evidence>
<name>A0A1G8FB37_9FIRM</name>
<evidence type="ECO:0000256" key="4">
    <source>
        <dbReference type="PROSITE-ProRule" id="PRU00335"/>
    </source>
</evidence>
<gene>
    <name evidence="6" type="ORF">SAMN05443529_11934</name>
</gene>
<evidence type="ECO:0000256" key="2">
    <source>
        <dbReference type="ARBA" id="ARBA00023125"/>
    </source>
</evidence>
<evidence type="ECO:0000256" key="1">
    <source>
        <dbReference type="ARBA" id="ARBA00023015"/>
    </source>
</evidence>
<keyword evidence="7" id="KW-1185">Reference proteome</keyword>
<dbReference type="Gene3D" id="1.10.357.10">
    <property type="entry name" value="Tetracycline Repressor, domain 2"/>
    <property type="match status" value="1"/>
</dbReference>
<dbReference type="InterPro" id="IPR050624">
    <property type="entry name" value="HTH-type_Tx_Regulator"/>
</dbReference>
<dbReference type="Pfam" id="PF00440">
    <property type="entry name" value="TetR_N"/>
    <property type="match status" value="1"/>
</dbReference>
<dbReference type="Proteomes" id="UP000198656">
    <property type="component" value="Unassembled WGS sequence"/>
</dbReference>
<keyword evidence="2 4" id="KW-0238">DNA-binding</keyword>
<feature type="domain" description="HTH tetR-type" evidence="5">
    <location>
        <begin position="9"/>
        <end position="69"/>
    </location>
</feature>
<organism evidence="6 7">
    <name type="scientific">Desulfosporosinus hippei DSM 8344</name>
    <dbReference type="NCBI Taxonomy" id="1121419"/>
    <lineage>
        <taxon>Bacteria</taxon>
        <taxon>Bacillati</taxon>
        <taxon>Bacillota</taxon>
        <taxon>Clostridia</taxon>
        <taxon>Eubacteriales</taxon>
        <taxon>Desulfitobacteriaceae</taxon>
        <taxon>Desulfosporosinus</taxon>
    </lineage>
</organism>
<keyword evidence="3" id="KW-0804">Transcription</keyword>
<dbReference type="AlphaFoldDB" id="A0A1G8FB37"/>
<dbReference type="STRING" id="1121419.SAMN05443529_11934"/>
<dbReference type="GO" id="GO:0003677">
    <property type="term" value="F:DNA binding"/>
    <property type="evidence" value="ECO:0007669"/>
    <property type="project" value="UniProtKB-UniRule"/>
</dbReference>
<dbReference type="SUPFAM" id="SSF48498">
    <property type="entry name" value="Tetracyclin repressor-like, C-terminal domain"/>
    <property type="match status" value="1"/>
</dbReference>
<dbReference type="InterPro" id="IPR036271">
    <property type="entry name" value="Tet_transcr_reg_TetR-rel_C_sf"/>
</dbReference>
<dbReference type="SUPFAM" id="SSF46689">
    <property type="entry name" value="Homeodomain-like"/>
    <property type="match status" value="1"/>
</dbReference>
<dbReference type="OrthoDB" id="9179041at2"/>
<dbReference type="PANTHER" id="PTHR43479">
    <property type="entry name" value="ACREF/ENVCD OPERON REPRESSOR-RELATED"/>
    <property type="match status" value="1"/>
</dbReference>
<dbReference type="PROSITE" id="PS50977">
    <property type="entry name" value="HTH_TETR_2"/>
    <property type="match status" value="1"/>
</dbReference>
<evidence type="ECO:0000313" key="7">
    <source>
        <dbReference type="Proteomes" id="UP000198656"/>
    </source>
</evidence>
<proteinExistence type="predicted"/>
<evidence type="ECO:0000313" key="6">
    <source>
        <dbReference type="EMBL" id="SDH79318.1"/>
    </source>
</evidence>
<dbReference type="EMBL" id="FNCP01000019">
    <property type="protein sequence ID" value="SDH79318.1"/>
    <property type="molecule type" value="Genomic_DNA"/>
</dbReference>
<dbReference type="InterPro" id="IPR025996">
    <property type="entry name" value="MT1864/Rv1816-like_C"/>
</dbReference>
<sequence length="202" mass="23302">MSNENYHHENLKADLIKKGLKLLDEEGYENFSLRKVAKACSVSHTAPYRHFDSKDDLILAIAIEAHLKFNQCLEEAVNKHPKDNKSQLKEMGYAYVKFFVENPEYLRLFFLSDFANNLKKMNHESLLNGEQPFNTFYQAIERCQGEIQNREGESVDPNAMALSCWGLVHGMAILIAKKDFSYDGDYLELVRKVLWAGTFLDL</sequence>
<protein>
    <submittedName>
        <fullName evidence="6">Transcriptional regulator, TetR family</fullName>
    </submittedName>
</protein>